<gene>
    <name evidence="2" type="ORF">EVAR_48640_1</name>
</gene>
<sequence length="103" mass="12014">MLQTRDDTKPSSVRQKSDPSVTARNLFIGIDRPPAARPATGATRALLPLTSRFRPIFDKDRYRDYRNIRCPITKCRGCCCVTAGHRTKQTHRERERERKRERT</sequence>
<dbReference type="AlphaFoldDB" id="A0A4C1XQ35"/>
<dbReference type="Proteomes" id="UP000299102">
    <property type="component" value="Unassembled WGS sequence"/>
</dbReference>
<organism evidence="2 3">
    <name type="scientific">Eumeta variegata</name>
    <name type="common">Bagworm moth</name>
    <name type="synonym">Eumeta japonica</name>
    <dbReference type="NCBI Taxonomy" id="151549"/>
    <lineage>
        <taxon>Eukaryota</taxon>
        <taxon>Metazoa</taxon>
        <taxon>Ecdysozoa</taxon>
        <taxon>Arthropoda</taxon>
        <taxon>Hexapoda</taxon>
        <taxon>Insecta</taxon>
        <taxon>Pterygota</taxon>
        <taxon>Neoptera</taxon>
        <taxon>Endopterygota</taxon>
        <taxon>Lepidoptera</taxon>
        <taxon>Glossata</taxon>
        <taxon>Ditrysia</taxon>
        <taxon>Tineoidea</taxon>
        <taxon>Psychidae</taxon>
        <taxon>Oiketicinae</taxon>
        <taxon>Eumeta</taxon>
    </lineage>
</organism>
<name>A0A4C1XQ35_EUMVA</name>
<evidence type="ECO:0000256" key="1">
    <source>
        <dbReference type="SAM" id="MobiDB-lite"/>
    </source>
</evidence>
<dbReference type="EMBL" id="BGZK01000921">
    <property type="protein sequence ID" value="GBP65163.1"/>
    <property type="molecule type" value="Genomic_DNA"/>
</dbReference>
<accession>A0A4C1XQ35</accession>
<comment type="caution">
    <text evidence="2">The sequence shown here is derived from an EMBL/GenBank/DDBJ whole genome shotgun (WGS) entry which is preliminary data.</text>
</comment>
<reference evidence="2 3" key="1">
    <citation type="journal article" date="2019" name="Commun. Biol.">
        <title>The bagworm genome reveals a unique fibroin gene that provides high tensile strength.</title>
        <authorList>
            <person name="Kono N."/>
            <person name="Nakamura H."/>
            <person name="Ohtoshi R."/>
            <person name="Tomita M."/>
            <person name="Numata K."/>
            <person name="Arakawa K."/>
        </authorList>
    </citation>
    <scope>NUCLEOTIDE SEQUENCE [LARGE SCALE GENOMIC DNA]</scope>
</reference>
<proteinExistence type="predicted"/>
<feature type="compositionally biased region" description="Polar residues" evidence="1">
    <location>
        <begin position="10"/>
        <end position="21"/>
    </location>
</feature>
<evidence type="ECO:0000313" key="3">
    <source>
        <dbReference type="Proteomes" id="UP000299102"/>
    </source>
</evidence>
<keyword evidence="3" id="KW-1185">Reference proteome</keyword>
<protein>
    <submittedName>
        <fullName evidence="2">Uncharacterized protein</fullName>
    </submittedName>
</protein>
<feature type="region of interest" description="Disordered" evidence="1">
    <location>
        <begin position="1"/>
        <end position="21"/>
    </location>
</feature>
<evidence type="ECO:0000313" key="2">
    <source>
        <dbReference type="EMBL" id="GBP65163.1"/>
    </source>
</evidence>